<feature type="compositionally biased region" description="Low complexity" evidence="2">
    <location>
        <begin position="148"/>
        <end position="159"/>
    </location>
</feature>
<comment type="caution">
    <text evidence="3">The sequence shown here is derived from an EMBL/GenBank/DDBJ whole genome shotgun (WGS) entry which is preliminary data.</text>
</comment>
<feature type="region of interest" description="Disordered" evidence="2">
    <location>
        <begin position="1"/>
        <end position="26"/>
    </location>
</feature>
<proteinExistence type="predicted"/>
<evidence type="ECO:0000313" key="4">
    <source>
        <dbReference type="Proteomes" id="UP001633002"/>
    </source>
</evidence>
<reference evidence="3 4" key="1">
    <citation type="submission" date="2024-09" db="EMBL/GenBank/DDBJ databases">
        <title>Chromosome-scale assembly of Riccia sorocarpa.</title>
        <authorList>
            <person name="Paukszto L."/>
        </authorList>
    </citation>
    <scope>NUCLEOTIDE SEQUENCE [LARGE SCALE GENOMIC DNA]</scope>
    <source>
        <strain evidence="3">LP-2024</strain>
        <tissue evidence="3">Aerial parts of the thallus</tissue>
    </source>
</reference>
<protein>
    <submittedName>
        <fullName evidence="3">Uncharacterized protein</fullName>
    </submittedName>
</protein>
<organism evidence="3 4">
    <name type="scientific">Riccia sorocarpa</name>
    <dbReference type="NCBI Taxonomy" id="122646"/>
    <lineage>
        <taxon>Eukaryota</taxon>
        <taxon>Viridiplantae</taxon>
        <taxon>Streptophyta</taxon>
        <taxon>Embryophyta</taxon>
        <taxon>Marchantiophyta</taxon>
        <taxon>Marchantiopsida</taxon>
        <taxon>Marchantiidae</taxon>
        <taxon>Marchantiales</taxon>
        <taxon>Ricciaceae</taxon>
        <taxon>Riccia</taxon>
    </lineage>
</organism>
<gene>
    <name evidence="3" type="ORF">R1sor_025330</name>
</gene>
<evidence type="ECO:0000256" key="1">
    <source>
        <dbReference type="SAM" id="Coils"/>
    </source>
</evidence>
<feature type="region of interest" description="Disordered" evidence="2">
    <location>
        <begin position="173"/>
        <end position="214"/>
    </location>
</feature>
<keyword evidence="4" id="KW-1185">Reference proteome</keyword>
<feature type="region of interest" description="Disordered" evidence="2">
    <location>
        <begin position="138"/>
        <end position="160"/>
    </location>
</feature>
<evidence type="ECO:0000313" key="3">
    <source>
        <dbReference type="EMBL" id="KAL3675382.1"/>
    </source>
</evidence>
<feature type="compositionally biased region" description="Low complexity" evidence="2">
    <location>
        <begin position="192"/>
        <end position="210"/>
    </location>
</feature>
<accession>A0ABD3GB31</accession>
<sequence length="767" mass="85812">MADEGIATQTVSQSTPRRRAKDLAEGPFGPDDLVTFGNVHRLVTNDMIYIVFPERVGQDSRLFRAVASRSRIRMMRDCTSAAMVDAVREGLPVHYPDQFRWHGTPARGLSFEFSVGFVTLLYARAVLGRRVDFSRSSGIDPAPEIPLSQSTQTQIPQTPRRMRQRVILPGEIDFGADPATSYGPIVPHDEGPSSTPSTSRGPSPVPSTSSHIGWLPHTDREAVWNWIERAPFVLVDRQHHEAALRRLAESDGVEARLKREFESRFRTRLAEADEGTKQAEEALRLANLAVAELTSSAATLDGRIQDLRAELLQKEERIGDLLLVNNGQRTNIAALREELDGERVERDALIAELDLARGVAAVIDGEHIVDNGLQVNAPPAHPEGPVQPEVDPEVQAEAEVDATVGPTLTPAQELEAAKKKITKLEAEVVGLKDQVKITADALEVERRRNFADGSIRAAWDLEWAELERRIALLTRERDHAVRVYEERHRALEADLAERMRSVTPEELTPERLRSTWELLQRHDASVHSLAGIATATHDLVTKKYRNRRYDPVQLEGADLKMVVMRCNKAMWPPSMREAWNSVNDGNDLSAIRHFFPGWAPLREADGGTIGLSPIWHRAQCQVCQNYFGPDGGYLPGYQFLAEKLIVGAVARTGTVFYEAGREPFSWERDEERRRDLIVPFLKGAIIAALELLHFYLCPSLASPGTYAEYAVKLYPLVRRNWPPECFNWSEKFIPGLQQLESGMATPGQAHRHAPSPHVVLSNDDEDE</sequence>
<feature type="region of interest" description="Disordered" evidence="2">
    <location>
        <begin position="743"/>
        <end position="767"/>
    </location>
</feature>
<feature type="coiled-coil region" evidence="1">
    <location>
        <begin position="290"/>
        <end position="352"/>
    </location>
</feature>
<keyword evidence="1" id="KW-0175">Coiled coil</keyword>
<dbReference type="EMBL" id="JBJQOH010000008">
    <property type="protein sequence ID" value="KAL3675382.1"/>
    <property type="molecule type" value="Genomic_DNA"/>
</dbReference>
<evidence type="ECO:0000256" key="2">
    <source>
        <dbReference type="SAM" id="MobiDB-lite"/>
    </source>
</evidence>
<dbReference type="Proteomes" id="UP001633002">
    <property type="component" value="Unassembled WGS sequence"/>
</dbReference>
<dbReference type="AlphaFoldDB" id="A0ABD3GB31"/>
<name>A0ABD3GB31_9MARC</name>